<sequence>MYQVLHKDSIELDIVPHLPLPKRGFKSKAPLYEIVNAILYKLKTGIQWSYLPVQALFSNQVLSHKTVFGHFRNWCKAGVWQSCWTELLKKNKSLIDLSSADLDGSHTTALRGGEQVAYQGRKKRKTTNSLYFTDRQGLPLAMSEPIAGNHNDLFDIEIYFEDITSQLTNAEISLSGLFINADAGFDSQKLRKIMSDKEIIANIYPNKRNGQDSEDDYFDEQLYKERYAIERTNAWLDSFRSLLNRFDTTLSSWMAWNFIAFIVIGLKKFQKTKKSR</sequence>
<keyword evidence="3" id="KW-1133">Transmembrane helix</keyword>
<dbReference type="InterPro" id="IPR027806">
    <property type="entry name" value="HARBI1_dom"/>
</dbReference>
<dbReference type="Proteomes" id="UP000076630">
    <property type="component" value="Unassembled WGS sequence"/>
</dbReference>
<dbReference type="GO" id="GO:0046872">
    <property type="term" value="F:metal ion binding"/>
    <property type="evidence" value="ECO:0007669"/>
    <property type="project" value="UniProtKB-KW"/>
</dbReference>
<feature type="domain" description="Insertion element IS402-like" evidence="4">
    <location>
        <begin position="14"/>
        <end position="83"/>
    </location>
</feature>
<evidence type="ECO:0000256" key="2">
    <source>
        <dbReference type="ARBA" id="ARBA00022723"/>
    </source>
</evidence>
<evidence type="ECO:0000259" key="4">
    <source>
        <dbReference type="Pfam" id="PF13340"/>
    </source>
</evidence>
<feature type="domain" description="DDE Tnp4" evidence="5">
    <location>
        <begin position="114"/>
        <end position="249"/>
    </location>
</feature>
<evidence type="ECO:0000256" key="3">
    <source>
        <dbReference type="SAM" id="Phobius"/>
    </source>
</evidence>
<dbReference type="PANTHER" id="PTHR30007">
    <property type="entry name" value="PHP DOMAIN PROTEIN"/>
    <property type="match status" value="1"/>
</dbReference>
<keyword evidence="2" id="KW-0479">Metal-binding</keyword>
<protein>
    <submittedName>
        <fullName evidence="6">Transposase</fullName>
    </submittedName>
</protein>
<reference evidence="6 7" key="1">
    <citation type="submission" date="2016-01" db="EMBL/GenBank/DDBJ databases">
        <title>Whole genome sequencing of Myroides marinus L41.</title>
        <authorList>
            <person name="Hong K.W."/>
        </authorList>
    </citation>
    <scope>NUCLEOTIDE SEQUENCE [LARGE SCALE GENOMIC DNA]</scope>
    <source>
        <strain evidence="6 7">L41</strain>
    </source>
</reference>
<proteinExistence type="predicted"/>
<dbReference type="Pfam" id="PF13340">
    <property type="entry name" value="DUF4096"/>
    <property type="match status" value="1"/>
</dbReference>
<dbReference type="NCBIfam" id="NF033580">
    <property type="entry name" value="transpos_IS5_3"/>
    <property type="match status" value="1"/>
</dbReference>
<feature type="transmembrane region" description="Helical" evidence="3">
    <location>
        <begin position="250"/>
        <end position="266"/>
    </location>
</feature>
<dbReference type="OrthoDB" id="1270539at2"/>
<dbReference type="Pfam" id="PF13359">
    <property type="entry name" value="DDE_Tnp_4"/>
    <property type="match status" value="1"/>
</dbReference>
<organism evidence="6 7">
    <name type="scientific">Myroides marinus</name>
    <dbReference type="NCBI Taxonomy" id="703342"/>
    <lineage>
        <taxon>Bacteria</taxon>
        <taxon>Pseudomonadati</taxon>
        <taxon>Bacteroidota</taxon>
        <taxon>Flavobacteriia</taxon>
        <taxon>Flavobacteriales</taxon>
        <taxon>Flavobacteriaceae</taxon>
        <taxon>Myroides</taxon>
    </lineage>
</organism>
<name>A0A161SDL9_9FLAO</name>
<dbReference type="RefSeq" id="WP_052243626.1">
    <property type="nucleotide sequence ID" value="NZ_JACAJO010000097.1"/>
</dbReference>
<dbReference type="InterPro" id="IPR025161">
    <property type="entry name" value="IS402-like_dom"/>
</dbReference>
<comment type="caution">
    <text evidence="6">The sequence shown here is derived from an EMBL/GenBank/DDBJ whole genome shotgun (WGS) entry which is preliminary data.</text>
</comment>
<dbReference type="AlphaFoldDB" id="A0A161SDL9"/>
<dbReference type="PANTHER" id="PTHR30007:SF0">
    <property type="entry name" value="TRANSPOSASE"/>
    <property type="match status" value="1"/>
</dbReference>
<evidence type="ECO:0000256" key="1">
    <source>
        <dbReference type="ARBA" id="ARBA00001968"/>
    </source>
</evidence>
<evidence type="ECO:0000259" key="5">
    <source>
        <dbReference type="Pfam" id="PF13359"/>
    </source>
</evidence>
<keyword evidence="3" id="KW-0812">Transmembrane</keyword>
<comment type="cofactor">
    <cofactor evidence="1">
        <name>a divalent metal cation</name>
        <dbReference type="ChEBI" id="CHEBI:60240"/>
    </cofactor>
</comment>
<evidence type="ECO:0000313" key="6">
    <source>
        <dbReference type="EMBL" id="KZE84807.1"/>
    </source>
</evidence>
<accession>A0A161SDL9</accession>
<dbReference type="EMBL" id="LQNU01000004">
    <property type="protein sequence ID" value="KZE84807.1"/>
    <property type="molecule type" value="Genomic_DNA"/>
</dbReference>
<gene>
    <name evidence="6" type="ORF">AV926_18645</name>
</gene>
<keyword evidence="3" id="KW-0472">Membrane</keyword>
<evidence type="ECO:0000313" key="7">
    <source>
        <dbReference type="Proteomes" id="UP000076630"/>
    </source>
</evidence>
<keyword evidence="7" id="KW-1185">Reference proteome</keyword>